<dbReference type="OrthoDB" id="1936322at2"/>
<evidence type="ECO:0000313" key="2">
    <source>
        <dbReference type="EMBL" id="TGY43865.1"/>
    </source>
</evidence>
<feature type="transmembrane region" description="Helical" evidence="1">
    <location>
        <begin position="6"/>
        <end position="23"/>
    </location>
</feature>
<dbReference type="EMBL" id="SRYR01000001">
    <property type="protein sequence ID" value="TGY43865.1"/>
    <property type="molecule type" value="Genomic_DNA"/>
</dbReference>
<dbReference type="RefSeq" id="WP_136004639.1">
    <property type="nucleotide sequence ID" value="NZ_SRYR01000001.1"/>
</dbReference>
<name>A0A4S2DP06_9CLOT</name>
<dbReference type="Proteomes" id="UP000306888">
    <property type="component" value="Unassembled WGS sequence"/>
</dbReference>
<evidence type="ECO:0000313" key="3">
    <source>
        <dbReference type="Proteomes" id="UP000306888"/>
    </source>
</evidence>
<evidence type="ECO:0000256" key="1">
    <source>
        <dbReference type="SAM" id="Phobius"/>
    </source>
</evidence>
<keyword evidence="3" id="KW-1185">Reference proteome</keyword>
<reference evidence="2 3" key="1">
    <citation type="submission" date="2019-04" db="EMBL/GenBank/DDBJ databases">
        <title>Microbes associate with the intestines of laboratory mice.</title>
        <authorList>
            <person name="Navarre W."/>
            <person name="Wong E."/>
            <person name="Huang K."/>
            <person name="Tropini C."/>
            <person name="Ng K."/>
            <person name="Yu B."/>
        </authorList>
    </citation>
    <scope>NUCLEOTIDE SEQUENCE [LARGE SCALE GENOMIC DNA]</scope>
    <source>
        <strain evidence="2 3">NM50_B9-20</strain>
    </source>
</reference>
<evidence type="ECO:0008006" key="4">
    <source>
        <dbReference type="Google" id="ProtNLM"/>
    </source>
</evidence>
<dbReference type="AlphaFoldDB" id="A0A4S2DP06"/>
<feature type="transmembrane region" description="Helical" evidence="1">
    <location>
        <begin position="85"/>
        <end position="103"/>
    </location>
</feature>
<comment type="caution">
    <text evidence="2">The sequence shown here is derived from an EMBL/GenBank/DDBJ whole genome shotgun (WGS) entry which is preliminary data.</text>
</comment>
<gene>
    <name evidence="2" type="ORF">E5347_03355</name>
</gene>
<feature type="transmembrane region" description="Helical" evidence="1">
    <location>
        <begin position="58"/>
        <end position="79"/>
    </location>
</feature>
<sequence length="113" mass="13096">MVLKYFILIWGIIEVLMGGYVAIRKKLSFLEGVMESIYYIDNKFDISKVKDIKNFSRWIGETVLIEGGLYIFLASASIYFELSNFIVLIFIAIIEVFFFKTIIRGALNFIEEA</sequence>
<protein>
    <recommendedName>
        <fullName evidence="4">DUF3784 domain-containing protein</fullName>
    </recommendedName>
</protein>
<accession>A0A4S2DP06</accession>
<keyword evidence="1" id="KW-0812">Transmembrane</keyword>
<keyword evidence="1" id="KW-1133">Transmembrane helix</keyword>
<organism evidence="2 3">
    <name type="scientific">Clostridium sartagoforme</name>
    <dbReference type="NCBI Taxonomy" id="84031"/>
    <lineage>
        <taxon>Bacteria</taxon>
        <taxon>Bacillati</taxon>
        <taxon>Bacillota</taxon>
        <taxon>Clostridia</taxon>
        <taxon>Eubacteriales</taxon>
        <taxon>Clostridiaceae</taxon>
        <taxon>Clostridium</taxon>
    </lineage>
</organism>
<keyword evidence="1" id="KW-0472">Membrane</keyword>
<proteinExistence type="predicted"/>